<dbReference type="Proteomes" id="UP000054558">
    <property type="component" value="Unassembled WGS sequence"/>
</dbReference>
<dbReference type="STRING" id="105231.A0A1Y1IFZ3"/>
<dbReference type="GO" id="GO:0005634">
    <property type="term" value="C:nucleus"/>
    <property type="evidence" value="ECO:0000318"/>
    <property type="project" value="GO_Central"/>
</dbReference>
<feature type="region of interest" description="Disordered" evidence="5">
    <location>
        <begin position="262"/>
        <end position="295"/>
    </location>
</feature>
<feature type="compositionally biased region" description="Basic residues" evidence="5">
    <location>
        <begin position="281"/>
        <end position="292"/>
    </location>
</feature>
<evidence type="ECO:0000256" key="5">
    <source>
        <dbReference type="SAM" id="MobiDB-lite"/>
    </source>
</evidence>
<dbReference type="OMA" id="CFVPRGV"/>
<evidence type="ECO:0000256" key="2">
    <source>
        <dbReference type="ARBA" id="ARBA00022574"/>
    </source>
</evidence>
<gene>
    <name evidence="6" type="ORF">KFL_004750010</name>
</gene>
<dbReference type="InterPro" id="IPR036322">
    <property type="entry name" value="WD40_repeat_dom_sf"/>
</dbReference>
<protein>
    <submittedName>
        <fullName evidence="6">Uncharacterized protein</fullName>
    </submittedName>
</protein>
<dbReference type="Pfam" id="PF00400">
    <property type="entry name" value="WD40"/>
    <property type="match status" value="3"/>
</dbReference>
<feature type="repeat" description="WD" evidence="4">
    <location>
        <begin position="295"/>
        <end position="337"/>
    </location>
</feature>
<dbReference type="InterPro" id="IPR044285">
    <property type="entry name" value="PWP1"/>
</dbReference>
<dbReference type="PROSITE" id="PS00678">
    <property type="entry name" value="WD_REPEATS_1"/>
    <property type="match status" value="1"/>
</dbReference>
<accession>A0A1Y1IFZ3</accession>
<dbReference type="PANTHER" id="PTHR14091">
    <property type="entry name" value="PERIODIC TRYPTOPHAN PROTEIN 1"/>
    <property type="match status" value="1"/>
</dbReference>
<evidence type="ECO:0000256" key="4">
    <source>
        <dbReference type="PROSITE-ProRule" id="PRU00221"/>
    </source>
</evidence>
<feature type="repeat" description="WD" evidence="4">
    <location>
        <begin position="438"/>
        <end position="471"/>
    </location>
</feature>
<dbReference type="InterPro" id="IPR001680">
    <property type="entry name" value="WD40_rpt"/>
</dbReference>
<evidence type="ECO:0000256" key="3">
    <source>
        <dbReference type="ARBA" id="ARBA00022737"/>
    </source>
</evidence>
<dbReference type="InterPro" id="IPR019775">
    <property type="entry name" value="WD40_repeat_CS"/>
</dbReference>
<feature type="compositionally biased region" description="Acidic residues" evidence="5">
    <location>
        <begin position="263"/>
        <end position="276"/>
    </location>
</feature>
<evidence type="ECO:0000256" key="1">
    <source>
        <dbReference type="ARBA" id="ARBA00022553"/>
    </source>
</evidence>
<dbReference type="PROSITE" id="PS50082">
    <property type="entry name" value="WD_REPEATS_2"/>
    <property type="match status" value="2"/>
</dbReference>
<dbReference type="AlphaFoldDB" id="A0A1Y1IFZ3"/>
<dbReference type="PRINTS" id="PR00320">
    <property type="entry name" value="GPROTEINBRPT"/>
</dbReference>
<reference evidence="6 7" key="1">
    <citation type="journal article" date="2014" name="Nat. Commun.">
        <title>Klebsormidium flaccidum genome reveals primary factors for plant terrestrial adaptation.</title>
        <authorList>
            <person name="Hori K."/>
            <person name="Maruyama F."/>
            <person name="Fujisawa T."/>
            <person name="Togashi T."/>
            <person name="Yamamoto N."/>
            <person name="Seo M."/>
            <person name="Sato S."/>
            <person name="Yamada T."/>
            <person name="Mori H."/>
            <person name="Tajima N."/>
            <person name="Moriyama T."/>
            <person name="Ikeuchi M."/>
            <person name="Watanabe M."/>
            <person name="Wada H."/>
            <person name="Kobayashi K."/>
            <person name="Saito M."/>
            <person name="Masuda T."/>
            <person name="Sasaki-Sekimoto Y."/>
            <person name="Mashiguchi K."/>
            <person name="Awai K."/>
            <person name="Shimojima M."/>
            <person name="Masuda S."/>
            <person name="Iwai M."/>
            <person name="Nobusawa T."/>
            <person name="Narise T."/>
            <person name="Kondo S."/>
            <person name="Saito H."/>
            <person name="Sato R."/>
            <person name="Murakawa M."/>
            <person name="Ihara Y."/>
            <person name="Oshima-Yamada Y."/>
            <person name="Ohtaka K."/>
            <person name="Satoh M."/>
            <person name="Sonobe K."/>
            <person name="Ishii M."/>
            <person name="Ohtani R."/>
            <person name="Kanamori-Sato M."/>
            <person name="Honoki R."/>
            <person name="Miyazaki D."/>
            <person name="Mochizuki H."/>
            <person name="Umetsu J."/>
            <person name="Higashi K."/>
            <person name="Shibata D."/>
            <person name="Kamiya Y."/>
            <person name="Sato N."/>
            <person name="Nakamura Y."/>
            <person name="Tabata S."/>
            <person name="Ida S."/>
            <person name="Kurokawa K."/>
            <person name="Ohta H."/>
        </authorList>
    </citation>
    <scope>NUCLEOTIDE SEQUENCE [LARGE SCALE GENOMIC DNA]</scope>
    <source>
        <strain evidence="6 7">NIES-2285</strain>
    </source>
</reference>
<name>A0A1Y1IFZ3_KLENI</name>
<dbReference type="SMART" id="SM00320">
    <property type="entry name" value="WD40"/>
    <property type="match status" value="5"/>
</dbReference>
<dbReference type="InterPro" id="IPR020472">
    <property type="entry name" value="WD40_PAC1"/>
</dbReference>
<feature type="compositionally biased region" description="Acidic residues" evidence="5">
    <location>
        <begin position="44"/>
        <end position="75"/>
    </location>
</feature>
<feature type="region of interest" description="Disordered" evidence="5">
    <location>
        <begin position="1"/>
        <end position="94"/>
    </location>
</feature>
<organism evidence="6 7">
    <name type="scientific">Klebsormidium nitens</name>
    <name type="common">Green alga</name>
    <name type="synonym">Ulothrix nitens</name>
    <dbReference type="NCBI Taxonomy" id="105231"/>
    <lineage>
        <taxon>Eukaryota</taxon>
        <taxon>Viridiplantae</taxon>
        <taxon>Streptophyta</taxon>
        <taxon>Klebsormidiophyceae</taxon>
        <taxon>Klebsormidiales</taxon>
        <taxon>Klebsormidiaceae</taxon>
        <taxon>Klebsormidium</taxon>
    </lineage>
</organism>
<sequence>MISSVCWVPKGAAKTTPITVDPTEEELEAMKAAALKAQETRGEGDEDSSDEEDEWEEDDENEEEEEGGMEEEADPAEQARAVAAALGGGKGKRAAKKSTDALAAGLAELDMDNYDQEDEQADTERLFGNGGLGNAQYISSEDDPYITLKGDDDSEEIDDFTIRDSDLLLLTARNEDDVSNIEVWVYEEAQGDEFDNLYVHHDIMLPAFPLALAWMDCNPAATAADPAASKGNMVAVGTLMPEIEIWDLDVLDAVEPVQTLGGYEEEGTAAEDEPTSEDGKKKKKSKKKKKRNLKEGSHTDSVLGLAWNAEFRNVLASCSADTTIKAWDITTGKCEHTLTHHTDKVQTVVWNPAEPTVLLSGGFDKMAAVIDMRSPQQPALTWQVSADVECAAWDPHAPQYFVVSTEDGLVRCHDVRKGRAADGASSSGAAGEGALFTLAAHDKPTCSVSYNPAVPNFLATGSTDKMVKLWDTTGHRPAMLASKNPKVGAVFSVSFCKDAPHLLANGGSKGELNVWGVLDTAAVARRFPTLGPQRTKREKPAEPAEIEED</sequence>
<keyword evidence="2 4" id="KW-0853">WD repeat</keyword>
<dbReference type="OrthoDB" id="270624at2759"/>
<evidence type="ECO:0000313" key="7">
    <source>
        <dbReference type="Proteomes" id="UP000054558"/>
    </source>
</evidence>
<dbReference type="SUPFAM" id="SSF50978">
    <property type="entry name" value="WD40 repeat-like"/>
    <property type="match status" value="1"/>
</dbReference>
<feature type="region of interest" description="Disordered" evidence="5">
    <location>
        <begin position="528"/>
        <end position="549"/>
    </location>
</feature>
<dbReference type="GO" id="GO:0006364">
    <property type="term" value="P:rRNA processing"/>
    <property type="evidence" value="ECO:0007669"/>
    <property type="project" value="InterPro"/>
</dbReference>
<keyword evidence="3" id="KW-0677">Repeat</keyword>
<dbReference type="EMBL" id="DF237424">
    <property type="protein sequence ID" value="GAQ88972.1"/>
    <property type="molecule type" value="Genomic_DNA"/>
</dbReference>
<keyword evidence="1" id="KW-0597">Phosphoprotein</keyword>
<proteinExistence type="predicted"/>
<keyword evidence="7" id="KW-1185">Reference proteome</keyword>
<dbReference type="PANTHER" id="PTHR14091:SF0">
    <property type="entry name" value="PERIODIC TRYPTOPHAN PROTEIN 1 HOMOLOG"/>
    <property type="match status" value="1"/>
</dbReference>
<dbReference type="PROSITE" id="PS50294">
    <property type="entry name" value="WD_REPEATS_REGION"/>
    <property type="match status" value="2"/>
</dbReference>
<dbReference type="InterPro" id="IPR015943">
    <property type="entry name" value="WD40/YVTN_repeat-like_dom_sf"/>
</dbReference>
<dbReference type="Gene3D" id="2.130.10.10">
    <property type="entry name" value="YVTN repeat-like/Quinoprotein amine dehydrogenase"/>
    <property type="match status" value="1"/>
</dbReference>
<evidence type="ECO:0000313" key="6">
    <source>
        <dbReference type="EMBL" id="GAQ88972.1"/>
    </source>
</evidence>